<accession>A0A811YVX4</accession>
<evidence type="ECO:0000256" key="1">
    <source>
        <dbReference type="SAM" id="MobiDB-lite"/>
    </source>
</evidence>
<gene>
    <name evidence="2" type="ORF">NYPRO_LOCUS14605</name>
</gene>
<feature type="compositionally biased region" description="Low complexity" evidence="1">
    <location>
        <begin position="188"/>
        <end position="214"/>
    </location>
</feature>
<evidence type="ECO:0000313" key="2">
    <source>
        <dbReference type="EMBL" id="CAD7681813.1"/>
    </source>
</evidence>
<feature type="compositionally biased region" description="Pro residues" evidence="1">
    <location>
        <begin position="166"/>
        <end position="183"/>
    </location>
</feature>
<keyword evidence="3" id="KW-1185">Reference proteome</keyword>
<sequence>MSTRWRNKAKLEKLKPEPVRRARLRAPGGSRLRDADAHSPGFGAMRGRPSVTKTSPARSGKTQLSTRLARAAGYVNRIHLSKGLEGAGFPGPGQSGRAAGGPVRCPGAESAARRPLCRCQRPWRPETHFGAPAPPAGAASPAPPASARRRERERGPGTPHGWRPRPASPPPPGPPSWPRPPGAVLPTGAGPSPGAGPRQARPARRAPCVPAAGPRGAGGRAGGPRPALGRRGGYLAIAAAASRKPRGCRGCGNSPAWPRRPPPEGGAQRWEPPSPLSPSRCRRCCRLCVKADPETRIQVQKVDLEGERRHW</sequence>
<feature type="region of interest" description="Disordered" evidence="1">
    <location>
        <begin position="86"/>
        <end position="230"/>
    </location>
</feature>
<dbReference type="EMBL" id="CAJHUB010000754">
    <property type="protein sequence ID" value="CAD7681813.1"/>
    <property type="molecule type" value="Genomic_DNA"/>
</dbReference>
<evidence type="ECO:0000313" key="3">
    <source>
        <dbReference type="Proteomes" id="UP000645828"/>
    </source>
</evidence>
<feature type="region of interest" description="Disordered" evidence="1">
    <location>
        <begin position="245"/>
        <end position="279"/>
    </location>
</feature>
<proteinExistence type="predicted"/>
<protein>
    <submittedName>
        <fullName evidence="2">(raccoon dog) hypothetical protein</fullName>
    </submittedName>
</protein>
<reference evidence="2" key="1">
    <citation type="submission" date="2020-12" db="EMBL/GenBank/DDBJ databases">
        <authorList>
            <consortium name="Molecular Ecology Group"/>
        </authorList>
    </citation>
    <scope>NUCLEOTIDE SEQUENCE</scope>
    <source>
        <strain evidence="2">TBG_1078</strain>
    </source>
</reference>
<dbReference type="AlphaFoldDB" id="A0A811YVX4"/>
<comment type="caution">
    <text evidence="2">The sequence shown here is derived from an EMBL/GenBank/DDBJ whole genome shotgun (WGS) entry which is preliminary data.</text>
</comment>
<feature type="region of interest" description="Disordered" evidence="1">
    <location>
        <begin position="1"/>
        <end position="64"/>
    </location>
</feature>
<name>A0A811YVX4_NYCPR</name>
<feature type="compositionally biased region" description="Basic and acidic residues" evidence="1">
    <location>
        <begin position="9"/>
        <end position="20"/>
    </location>
</feature>
<organism evidence="2 3">
    <name type="scientific">Nyctereutes procyonoides</name>
    <name type="common">Raccoon dog</name>
    <name type="synonym">Canis procyonoides</name>
    <dbReference type="NCBI Taxonomy" id="34880"/>
    <lineage>
        <taxon>Eukaryota</taxon>
        <taxon>Metazoa</taxon>
        <taxon>Chordata</taxon>
        <taxon>Craniata</taxon>
        <taxon>Vertebrata</taxon>
        <taxon>Euteleostomi</taxon>
        <taxon>Mammalia</taxon>
        <taxon>Eutheria</taxon>
        <taxon>Laurasiatheria</taxon>
        <taxon>Carnivora</taxon>
        <taxon>Caniformia</taxon>
        <taxon>Canidae</taxon>
        <taxon>Nyctereutes</taxon>
    </lineage>
</organism>
<dbReference type="Proteomes" id="UP000645828">
    <property type="component" value="Unassembled WGS sequence"/>
</dbReference>
<feature type="compositionally biased region" description="Polar residues" evidence="1">
    <location>
        <begin position="51"/>
        <end position="64"/>
    </location>
</feature>